<reference evidence="4 5" key="1">
    <citation type="submission" date="2023-11" db="EMBL/GenBank/DDBJ databases">
        <title>An acidophilic fungus is an integral part of prey digestion in a carnivorous sundew plant.</title>
        <authorList>
            <person name="Tsai I.J."/>
        </authorList>
    </citation>
    <scope>NUCLEOTIDE SEQUENCE [LARGE SCALE GENOMIC DNA]</scope>
    <source>
        <strain evidence="4">169a</strain>
    </source>
</reference>
<protein>
    <recommendedName>
        <fullName evidence="3">J domain-containing protein</fullName>
    </recommendedName>
</protein>
<dbReference type="PRINTS" id="PR00625">
    <property type="entry name" value="JDOMAIN"/>
</dbReference>
<sequence length="361" mass="41228">MSQLLSLAGWYFLPNLVTGYVQQILYAVFIRAGDPKPAPGSPRYIKDRKRVHMLVILAYLCYTIYEADYAIQQAGDFYGILGVPTNVDERALQSRFRRLTVQFHPDKVAGDDRAAVEATYVHLKLARDTLADPARRFAYDRFGPEALQWRMTKTIREFVMRGAQHTAMYYFASGTVLLFLGMLGYLEQGRYWRYLVMSTLFIVEMHVITRPDFPRLLSHVLNPALTTFNLRTPYLPFQILALLRKLTVTFFIALNQLGPLLKDGLTNPQDQKSEDGSVTHHQLDRLEAANKATHDEINRLMGLEMMPFAHDASATSNLRKALSEWLVQNTIRNDPEVMGAITQVLQRRREGGREVNSLIAS</sequence>
<dbReference type="InterPro" id="IPR001623">
    <property type="entry name" value="DnaJ_domain"/>
</dbReference>
<evidence type="ECO:0000313" key="4">
    <source>
        <dbReference type="EMBL" id="WPH04821.1"/>
    </source>
</evidence>
<dbReference type="InterPro" id="IPR036869">
    <property type="entry name" value="J_dom_sf"/>
</dbReference>
<evidence type="ECO:0000259" key="3">
    <source>
        <dbReference type="PROSITE" id="PS50076"/>
    </source>
</evidence>
<evidence type="ECO:0000256" key="1">
    <source>
        <dbReference type="ARBA" id="ARBA00023186"/>
    </source>
</evidence>
<keyword evidence="2" id="KW-0812">Transmembrane</keyword>
<dbReference type="Proteomes" id="UP001303373">
    <property type="component" value="Chromosome 14"/>
</dbReference>
<dbReference type="Pfam" id="PF00226">
    <property type="entry name" value="DnaJ"/>
    <property type="match status" value="1"/>
</dbReference>
<proteinExistence type="predicted"/>
<keyword evidence="2" id="KW-0472">Membrane</keyword>
<feature type="transmembrane region" description="Helical" evidence="2">
    <location>
        <begin position="191"/>
        <end position="209"/>
    </location>
</feature>
<dbReference type="PANTHER" id="PTHR44360">
    <property type="entry name" value="DNAJ HOMOLOG SUBFAMILY B MEMBER 9"/>
    <property type="match status" value="1"/>
</dbReference>
<dbReference type="Gene3D" id="1.10.287.110">
    <property type="entry name" value="DnaJ domain"/>
    <property type="match status" value="1"/>
</dbReference>
<organism evidence="4 5">
    <name type="scientific">Acrodontium crateriforme</name>
    <dbReference type="NCBI Taxonomy" id="150365"/>
    <lineage>
        <taxon>Eukaryota</taxon>
        <taxon>Fungi</taxon>
        <taxon>Dikarya</taxon>
        <taxon>Ascomycota</taxon>
        <taxon>Pezizomycotina</taxon>
        <taxon>Dothideomycetes</taxon>
        <taxon>Dothideomycetidae</taxon>
        <taxon>Mycosphaerellales</taxon>
        <taxon>Teratosphaeriaceae</taxon>
        <taxon>Acrodontium</taxon>
    </lineage>
</organism>
<feature type="transmembrane region" description="Helical" evidence="2">
    <location>
        <begin position="51"/>
        <end position="71"/>
    </location>
</feature>
<feature type="domain" description="J" evidence="3">
    <location>
        <begin position="76"/>
        <end position="143"/>
    </location>
</feature>
<feature type="transmembrane region" description="Helical" evidence="2">
    <location>
        <begin position="167"/>
        <end position="186"/>
    </location>
</feature>
<gene>
    <name evidence="4" type="ORF">R9X50_00771800</name>
</gene>
<dbReference type="PANTHER" id="PTHR44360:SF1">
    <property type="entry name" value="DNAJ HOMOLOG SUBFAMILY B MEMBER 9"/>
    <property type="match status" value="1"/>
</dbReference>
<keyword evidence="1" id="KW-0143">Chaperone</keyword>
<dbReference type="GO" id="GO:0051087">
    <property type="term" value="F:protein-folding chaperone binding"/>
    <property type="evidence" value="ECO:0007669"/>
    <property type="project" value="TreeGrafter"/>
</dbReference>
<dbReference type="CDD" id="cd06257">
    <property type="entry name" value="DnaJ"/>
    <property type="match status" value="1"/>
</dbReference>
<dbReference type="GO" id="GO:0005783">
    <property type="term" value="C:endoplasmic reticulum"/>
    <property type="evidence" value="ECO:0007669"/>
    <property type="project" value="TreeGrafter"/>
</dbReference>
<feature type="transmembrane region" description="Helical" evidence="2">
    <location>
        <begin position="12"/>
        <end position="30"/>
    </location>
</feature>
<dbReference type="EMBL" id="CP138593">
    <property type="protein sequence ID" value="WPH04821.1"/>
    <property type="molecule type" value="Genomic_DNA"/>
</dbReference>
<dbReference type="InterPro" id="IPR051948">
    <property type="entry name" value="Hsp70_co-chaperone_J-domain"/>
</dbReference>
<dbReference type="PROSITE" id="PS50076">
    <property type="entry name" value="DNAJ_2"/>
    <property type="match status" value="1"/>
</dbReference>
<dbReference type="SUPFAM" id="SSF46565">
    <property type="entry name" value="Chaperone J-domain"/>
    <property type="match status" value="1"/>
</dbReference>
<keyword evidence="2" id="KW-1133">Transmembrane helix</keyword>
<dbReference type="SMART" id="SM00271">
    <property type="entry name" value="DnaJ"/>
    <property type="match status" value="1"/>
</dbReference>
<evidence type="ECO:0000313" key="5">
    <source>
        <dbReference type="Proteomes" id="UP001303373"/>
    </source>
</evidence>
<name>A0AAQ3R7Z0_9PEZI</name>
<evidence type="ECO:0000256" key="2">
    <source>
        <dbReference type="SAM" id="Phobius"/>
    </source>
</evidence>
<dbReference type="GO" id="GO:0036503">
    <property type="term" value="P:ERAD pathway"/>
    <property type="evidence" value="ECO:0007669"/>
    <property type="project" value="TreeGrafter"/>
</dbReference>
<dbReference type="GO" id="GO:0051787">
    <property type="term" value="F:misfolded protein binding"/>
    <property type="evidence" value="ECO:0007669"/>
    <property type="project" value="TreeGrafter"/>
</dbReference>
<accession>A0AAQ3R7Z0</accession>
<keyword evidence="5" id="KW-1185">Reference proteome</keyword>
<dbReference type="AlphaFoldDB" id="A0AAQ3R7Z0"/>